<organism evidence="2 3">
    <name type="scientific">Streptococcus porcinus</name>
    <dbReference type="NCBI Taxonomy" id="1340"/>
    <lineage>
        <taxon>Bacteria</taxon>
        <taxon>Bacillati</taxon>
        <taxon>Bacillota</taxon>
        <taxon>Bacilli</taxon>
        <taxon>Lactobacillales</taxon>
        <taxon>Streptococcaceae</taxon>
        <taxon>Streptococcus</taxon>
    </lineage>
</organism>
<gene>
    <name evidence="2" type="ORF">H1B29_10160</name>
</gene>
<comment type="caution">
    <text evidence="2">The sequence shown here is derived from an EMBL/GenBank/DDBJ whole genome shotgun (WGS) entry which is preliminary data.</text>
</comment>
<feature type="coiled-coil region" evidence="1">
    <location>
        <begin position="6"/>
        <end position="33"/>
    </location>
</feature>
<accession>A0A4U9ZHW4</accession>
<dbReference type="AlphaFoldDB" id="A0A4U9ZHW4"/>
<protein>
    <submittedName>
        <fullName evidence="2">Uncharacterized protein</fullName>
    </submittedName>
</protein>
<dbReference type="EMBL" id="JACEGE010000037">
    <property type="protein sequence ID" value="MBA2796832.1"/>
    <property type="molecule type" value="Genomic_DNA"/>
</dbReference>
<keyword evidence="1" id="KW-0175">Coiled coil</keyword>
<sequence>MARKDLSKIDADLETAKAKVALLEEERKKAEEESFQKIGQAYFQLKRKMNKTITHKEVLSSIKQEIATLKNESKNFPAEDHLSDKSDQ</sequence>
<reference evidence="2 3" key="1">
    <citation type="submission" date="2020-07" db="EMBL/GenBank/DDBJ databases">
        <title>Molecular and genomic characterization of Streptococcus porcinus isolated from diseased swine in Brazil.</title>
        <authorList>
            <person name="Moreno L.Z."/>
            <person name="Matajira C.E.C."/>
            <person name="Poor A.P."/>
            <person name="Dutra M.C."/>
            <person name="Moreno A.M."/>
        </authorList>
    </citation>
    <scope>NUCLEOTIDE SEQUENCE [LARGE SCALE GENOMIC DNA]</scope>
    <source>
        <strain evidence="2 3">SP0816-2</strain>
    </source>
</reference>
<evidence type="ECO:0000256" key="1">
    <source>
        <dbReference type="SAM" id="Coils"/>
    </source>
</evidence>
<evidence type="ECO:0000313" key="3">
    <source>
        <dbReference type="Proteomes" id="UP000524462"/>
    </source>
</evidence>
<dbReference type="Proteomes" id="UP000524462">
    <property type="component" value="Unassembled WGS sequence"/>
</dbReference>
<proteinExistence type="predicted"/>
<name>A0A4U9ZHW4_STRPO</name>
<evidence type="ECO:0000313" key="2">
    <source>
        <dbReference type="EMBL" id="MBA2796832.1"/>
    </source>
</evidence>
<dbReference type="RefSeq" id="WP_138082860.1">
    <property type="nucleotide sequence ID" value="NZ_JACEGE010000037.1"/>
</dbReference>